<dbReference type="EMBL" id="JAUJEA010000004">
    <property type="protein sequence ID" value="MDN5202242.1"/>
    <property type="molecule type" value="Genomic_DNA"/>
</dbReference>
<keyword evidence="6" id="KW-1185">Reference proteome</keyword>
<dbReference type="SMART" id="SM00421">
    <property type="entry name" value="HTH_LUXR"/>
    <property type="match status" value="1"/>
</dbReference>
<evidence type="ECO:0000259" key="4">
    <source>
        <dbReference type="SMART" id="SM00421"/>
    </source>
</evidence>
<keyword evidence="2" id="KW-0175">Coiled coil</keyword>
<dbReference type="InterPro" id="IPR036388">
    <property type="entry name" value="WH-like_DNA-bd_sf"/>
</dbReference>
<keyword evidence="1" id="KW-0597">Phosphoprotein</keyword>
<dbReference type="PANTHER" id="PTHR43547">
    <property type="entry name" value="TWO-COMPONENT HISTIDINE KINASE"/>
    <property type="match status" value="1"/>
</dbReference>
<dbReference type="SUPFAM" id="SSF46894">
    <property type="entry name" value="C-terminal effector domain of the bipartite response regulators"/>
    <property type="match status" value="1"/>
</dbReference>
<feature type="domain" description="HTH luxR-type" evidence="4">
    <location>
        <begin position="985"/>
        <end position="1042"/>
    </location>
</feature>
<organism evidence="5 6">
    <name type="scientific">Splendidivirga corallicola</name>
    <dbReference type="NCBI Taxonomy" id="3051826"/>
    <lineage>
        <taxon>Bacteria</taxon>
        <taxon>Pseudomonadati</taxon>
        <taxon>Bacteroidota</taxon>
        <taxon>Cytophagia</taxon>
        <taxon>Cytophagales</taxon>
        <taxon>Splendidivirgaceae</taxon>
        <taxon>Splendidivirga</taxon>
    </lineage>
</organism>
<name>A0ABT8KNA7_9BACT</name>
<sequence length="1059" mass="122313">MLWLKIRNVNENYLNGRLKPETFLTKAGRKTLLSNILKIISICTFFFLNVIPGALCNGSLSDIEFYHLSAKDGLRHNRVTSVVQDYRGFMWFGTDDGVNRYDGYEFKVYDLGHRQNHILTDLQLLEDRQKRLWVASSAGLSLYNRDQDQFESYFNSADEHFKSGIRKIYEDKAGNIWLSFNRGGLGKIDPNKHFTLIKMGELFTANEESLIITAFYEDQNRNFLLGTNLGQLLLFNETLKSKPHSPIFSLRKNTGDVAPITSICQDNSDNIWVGTLGNGLFKIPELTENSVHYKVEEQFKSGLQSNIILCIYLDSQHNIWIGTDGGGLSLYNPEQDGFFTFKKNNSNPNSISAQVINDLTEDRLGNLWLATSHKGISYFRIKRSFDFFHKSYFNRLPSTIVNAILEDTQGNIWIGTDGGGLLRYNSNLESFKQYKFDKNVSIPSNKVVVNALCEDIAGKLWIGTYGYGLFVFDQQNKLLHKVDFENKLIFNDVYAIIEDHQKWLWIGTNDGLIRYDPLNKDFISFTHKNADLNSLSNNSVRSLFQDIKGNIWVGTLHGLNQYNIENDYFQRIYSVDGVSESISGNTVVSIFEDSNLNLWFGTYGCGLNKYNRSKNTFQRIDEKDGLSNNYVHGILEDHDKHLWISTNKGLSKINLSSLNITNYGYEKGIQQFCRGASYKTKEGRMYFGGLNGLISFLPEKIDLQNYEIPIVFTDFKVLNENTPIDQSNSPLDRSITETNSITLNHSQSFFTIKFALLDYTPSNKKKYAYKLKGYNNAWNEISDQRIINYTSLPSGDYELLVKGSNGYWDSKEISLKIHVLPPFWEKIWFRIAIGAFFVLTFIGFYKLRVRGIRNQKEKLKRLVISKTEKLKLQQKEIIRKKQQLLVAEKENLTLQKKRLKDELDFKIKELTNHSIRSIHKNKLLKKLRVELKRISFKLDTNSKLHIRKMMEQIDDSLILDEDWEDFFAIFNEVHGSFLECLVGRYPNLTKGEKRLCALLKLNFSTQDIATLLGISFTSVKVARHRLRKKFNIHSKESLVDFLMEMELEAERSLDEVSKV</sequence>
<proteinExistence type="predicted"/>
<dbReference type="Pfam" id="PF07494">
    <property type="entry name" value="Reg_prop"/>
    <property type="match status" value="9"/>
</dbReference>
<protein>
    <submittedName>
        <fullName evidence="5">Two-component regulator propeller domain-containing protein</fullName>
    </submittedName>
</protein>
<keyword evidence="3" id="KW-0472">Membrane</keyword>
<feature type="coiled-coil region" evidence="2">
    <location>
        <begin position="870"/>
        <end position="909"/>
    </location>
</feature>
<evidence type="ECO:0000256" key="2">
    <source>
        <dbReference type="SAM" id="Coils"/>
    </source>
</evidence>
<dbReference type="Proteomes" id="UP001172082">
    <property type="component" value="Unassembled WGS sequence"/>
</dbReference>
<dbReference type="InterPro" id="IPR000792">
    <property type="entry name" value="Tscrpt_reg_LuxR_C"/>
</dbReference>
<feature type="transmembrane region" description="Helical" evidence="3">
    <location>
        <begin position="36"/>
        <end position="55"/>
    </location>
</feature>
<keyword evidence="3" id="KW-0812">Transmembrane</keyword>
<dbReference type="Pfam" id="PF00196">
    <property type="entry name" value="GerE"/>
    <property type="match status" value="1"/>
</dbReference>
<evidence type="ECO:0000313" key="6">
    <source>
        <dbReference type="Proteomes" id="UP001172082"/>
    </source>
</evidence>
<dbReference type="InterPro" id="IPR011123">
    <property type="entry name" value="Y_Y_Y"/>
</dbReference>
<dbReference type="InterPro" id="IPR016032">
    <property type="entry name" value="Sig_transdc_resp-reg_C-effctor"/>
</dbReference>
<dbReference type="Gene3D" id="2.60.40.10">
    <property type="entry name" value="Immunoglobulins"/>
    <property type="match status" value="1"/>
</dbReference>
<feature type="transmembrane region" description="Helical" evidence="3">
    <location>
        <begin position="827"/>
        <end position="847"/>
    </location>
</feature>
<comment type="caution">
    <text evidence="5">The sequence shown here is derived from an EMBL/GenBank/DDBJ whole genome shotgun (WGS) entry which is preliminary data.</text>
</comment>
<dbReference type="SUPFAM" id="SSF63829">
    <property type="entry name" value="Calcium-dependent phosphotriesterase"/>
    <property type="match status" value="3"/>
</dbReference>
<dbReference type="PANTHER" id="PTHR43547:SF2">
    <property type="entry name" value="HYBRID SIGNAL TRANSDUCTION HISTIDINE KINASE C"/>
    <property type="match status" value="1"/>
</dbReference>
<gene>
    <name evidence="5" type="ORF">QQ008_12730</name>
</gene>
<evidence type="ECO:0000313" key="5">
    <source>
        <dbReference type="EMBL" id="MDN5202242.1"/>
    </source>
</evidence>
<accession>A0ABT8KNA7</accession>
<dbReference type="Pfam" id="PF07495">
    <property type="entry name" value="Y_Y_Y"/>
    <property type="match status" value="1"/>
</dbReference>
<dbReference type="InterPro" id="IPR015943">
    <property type="entry name" value="WD40/YVTN_repeat-like_dom_sf"/>
</dbReference>
<reference evidence="5" key="1">
    <citation type="submission" date="2023-06" db="EMBL/GenBank/DDBJ databases">
        <title>Genomic of Parafulvivirga corallium.</title>
        <authorList>
            <person name="Wang G."/>
        </authorList>
    </citation>
    <scope>NUCLEOTIDE SEQUENCE</scope>
    <source>
        <strain evidence="5">BMA10</strain>
    </source>
</reference>
<dbReference type="InterPro" id="IPR013783">
    <property type="entry name" value="Ig-like_fold"/>
</dbReference>
<dbReference type="RefSeq" id="WP_346752268.1">
    <property type="nucleotide sequence ID" value="NZ_JAUJEA010000004.1"/>
</dbReference>
<evidence type="ECO:0000256" key="3">
    <source>
        <dbReference type="SAM" id="Phobius"/>
    </source>
</evidence>
<dbReference type="Gene3D" id="2.130.10.10">
    <property type="entry name" value="YVTN repeat-like/Quinoprotein amine dehydrogenase"/>
    <property type="match status" value="2"/>
</dbReference>
<dbReference type="InterPro" id="IPR011110">
    <property type="entry name" value="Reg_prop"/>
</dbReference>
<evidence type="ECO:0000256" key="1">
    <source>
        <dbReference type="ARBA" id="ARBA00022553"/>
    </source>
</evidence>
<keyword evidence="3" id="KW-1133">Transmembrane helix</keyword>
<dbReference type="Gene3D" id="1.10.10.10">
    <property type="entry name" value="Winged helix-like DNA-binding domain superfamily/Winged helix DNA-binding domain"/>
    <property type="match status" value="1"/>
</dbReference>